<dbReference type="Gene3D" id="3.10.450.50">
    <property type="match status" value="1"/>
</dbReference>
<comment type="caution">
    <text evidence="2">The sequence shown here is derived from an EMBL/GenBank/DDBJ whole genome shotgun (WGS) entry which is preliminary data.</text>
</comment>
<accession>A0ABT8TGW0</accession>
<dbReference type="SUPFAM" id="SSF54427">
    <property type="entry name" value="NTF2-like"/>
    <property type="match status" value="1"/>
</dbReference>
<keyword evidence="3" id="KW-1185">Reference proteome</keyword>
<dbReference type="RefSeq" id="WP_302713886.1">
    <property type="nucleotide sequence ID" value="NZ_JAULRT010000060.1"/>
</dbReference>
<reference evidence="2" key="1">
    <citation type="submission" date="2023-07" db="EMBL/GenBank/DDBJ databases">
        <title>Gilvimarinus algae sp. nov., isolated from the surface of Kelp.</title>
        <authorList>
            <person name="Sun Y.Y."/>
            <person name="Gong Y."/>
            <person name="Du Z.J."/>
        </authorList>
    </citation>
    <scope>NUCLEOTIDE SEQUENCE</scope>
    <source>
        <strain evidence="2">SDUM040014</strain>
    </source>
</reference>
<gene>
    <name evidence="2" type="ORF">QWI16_13305</name>
</gene>
<dbReference type="Proteomes" id="UP001168380">
    <property type="component" value="Unassembled WGS sequence"/>
</dbReference>
<name>A0ABT8TGW0_9GAMM</name>
<evidence type="ECO:0000313" key="3">
    <source>
        <dbReference type="Proteomes" id="UP001168380"/>
    </source>
</evidence>
<dbReference type="InterPro" id="IPR037401">
    <property type="entry name" value="SnoaL-like"/>
</dbReference>
<dbReference type="Pfam" id="PF12680">
    <property type="entry name" value="SnoaL_2"/>
    <property type="match status" value="1"/>
</dbReference>
<dbReference type="InterPro" id="IPR032710">
    <property type="entry name" value="NTF2-like_dom_sf"/>
</dbReference>
<organism evidence="2 3">
    <name type="scientific">Gilvimarinus algae</name>
    <dbReference type="NCBI Taxonomy" id="3058037"/>
    <lineage>
        <taxon>Bacteria</taxon>
        <taxon>Pseudomonadati</taxon>
        <taxon>Pseudomonadota</taxon>
        <taxon>Gammaproteobacteria</taxon>
        <taxon>Cellvibrionales</taxon>
        <taxon>Cellvibrionaceae</taxon>
        <taxon>Gilvimarinus</taxon>
    </lineage>
</organism>
<evidence type="ECO:0000259" key="1">
    <source>
        <dbReference type="Pfam" id="PF12680"/>
    </source>
</evidence>
<proteinExistence type="predicted"/>
<dbReference type="EMBL" id="JAULRT010000060">
    <property type="protein sequence ID" value="MDO3383151.1"/>
    <property type="molecule type" value="Genomic_DNA"/>
</dbReference>
<feature type="domain" description="SnoaL-like" evidence="1">
    <location>
        <begin position="10"/>
        <end position="95"/>
    </location>
</feature>
<evidence type="ECO:0000313" key="2">
    <source>
        <dbReference type="EMBL" id="MDO3383151.1"/>
    </source>
</evidence>
<protein>
    <submittedName>
        <fullName evidence="2">Nuclear transport factor 2 family protein</fullName>
    </submittedName>
</protein>
<sequence>MTLVLPEPIETYFIASNQSVAHRLKECFTQDAVVLDEGGHYQGHTAIESWALETREKYNYTAEPITIVHENNTAVVTAKVTGNFPGSPISLNYHFLLADRKIHSLEIG</sequence>